<protein>
    <recommendedName>
        <fullName evidence="10">RRM domain-containing protein</fullName>
    </recommendedName>
</protein>
<gene>
    <name evidence="11" type="ORF">R1flu_010653</name>
</gene>
<evidence type="ECO:0000256" key="1">
    <source>
        <dbReference type="ARBA" id="ARBA00004229"/>
    </source>
</evidence>
<accession>A0ABD1Z5W9</accession>
<reference evidence="11 12" key="1">
    <citation type="submission" date="2024-09" db="EMBL/GenBank/DDBJ databases">
        <title>Chromosome-scale assembly of Riccia fluitans.</title>
        <authorList>
            <person name="Paukszto L."/>
            <person name="Sawicki J."/>
            <person name="Karawczyk K."/>
            <person name="Piernik-Szablinska J."/>
            <person name="Szczecinska M."/>
            <person name="Mazdziarz M."/>
        </authorList>
    </citation>
    <scope>NUCLEOTIDE SEQUENCE [LARGE SCALE GENOMIC DNA]</scope>
    <source>
        <strain evidence="11">Rf_01</strain>
        <tissue evidence="11">Aerial parts of the thallus</tissue>
    </source>
</reference>
<dbReference type="PANTHER" id="PTHR48025:SF1">
    <property type="entry name" value="RRM DOMAIN-CONTAINING PROTEIN"/>
    <property type="match status" value="1"/>
</dbReference>
<keyword evidence="6 8" id="KW-0694">RNA-binding</keyword>
<dbReference type="Gene3D" id="3.30.70.330">
    <property type="match status" value="2"/>
</dbReference>
<dbReference type="SUPFAM" id="SSF54928">
    <property type="entry name" value="RNA-binding domain, RBD"/>
    <property type="match status" value="2"/>
</dbReference>
<dbReference type="EMBL" id="JBHFFA010000002">
    <property type="protein sequence ID" value="KAL2643066.1"/>
    <property type="molecule type" value="Genomic_DNA"/>
</dbReference>
<dbReference type="CDD" id="cd21608">
    <property type="entry name" value="RRM2_NsCP33_like"/>
    <property type="match status" value="1"/>
</dbReference>
<dbReference type="GO" id="GO:0006397">
    <property type="term" value="P:mRNA processing"/>
    <property type="evidence" value="ECO:0007669"/>
    <property type="project" value="UniProtKB-KW"/>
</dbReference>
<evidence type="ECO:0000256" key="9">
    <source>
        <dbReference type="SAM" id="MobiDB-lite"/>
    </source>
</evidence>
<dbReference type="InterPro" id="IPR003954">
    <property type="entry name" value="RRM_euk-type"/>
</dbReference>
<evidence type="ECO:0000313" key="11">
    <source>
        <dbReference type="EMBL" id="KAL2643066.1"/>
    </source>
</evidence>
<evidence type="ECO:0000256" key="8">
    <source>
        <dbReference type="PROSITE-ProRule" id="PRU00176"/>
    </source>
</evidence>
<keyword evidence="4" id="KW-0507">mRNA processing</keyword>
<feature type="domain" description="RRM" evidence="10">
    <location>
        <begin position="100"/>
        <end position="177"/>
    </location>
</feature>
<keyword evidence="5" id="KW-0677">Repeat</keyword>
<evidence type="ECO:0000259" key="10">
    <source>
        <dbReference type="PROSITE" id="PS50102"/>
    </source>
</evidence>
<dbReference type="AlphaFoldDB" id="A0ABD1Z5W9"/>
<dbReference type="PANTHER" id="PTHR48025">
    <property type="entry name" value="OS02G0815200 PROTEIN"/>
    <property type="match status" value="1"/>
</dbReference>
<feature type="domain" description="RRM" evidence="10">
    <location>
        <begin position="208"/>
        <end position="286"/>
    </location>
</feature>
<keyword evidence="2" id="KW-0150">Chloroplast</keyword>
<dbReference type="GO" id="GO:1990904">
    <property type="term" value="C:ribonucleoprotein complex"/>
    <property type="evidence" value="ECO:0007669"/>
    <property type="project" value="UniProtKB-KW"/>
</dbReference>
<organism evidence="11 12">
    <name type="scientific">Riccia fluitans</name>
    <dbReference type="NCBI Taxonomy" id="41844"/>
    <lineage>
        <taxon>Eukaryota</taxon>
        <taxon>Viridiplantae</taxon>
        <taxon>Streptophyta</taxon>
        <taxon>Embryophyta</taxon>
        <taxon>Marchantiophyta</taxon>
        <taxon>Marchantiopsida</taxon>
        <taxon>Marchantiidae</taxon>
        <taxon>Marchantiales</taxon>
        <taxon>Ricciaceae</taxon>
        <taxon>Riccia</taxon>
    </lineage>
</organism>
<sequence length="298" mass="31851">MAASCVSVTLSATSSLAFGRSVDAPVARQGGRLATLAAPSLTAYCSAEKVFGSGVSFLPGPSSRSSRNAGIAARAADLEEVEITPEESTPSAAPEAVASTKLYVGNLPWSVHSQQVAEIFRDYGNVELVEVIYDEDLRSRGFAFVKMSTVEEAQRAIDALDGSELDGRTIKVNFPQTGKDSSRNRGARPAPRDRNWSASRGGGYNSAMKIFAGNLSWGVDDVALDELFSEYGKVVEAKVIHDKVTGQSRGFGFVTMTTEGEVNAAIQALDGAEFDGRTLRVNRAVDKPDRRDAPSREY</sequence>
<proteinExistence type="predicted"/>
<dbReference type="PROSITE" id="PS50102">
    <property type="entry name" value="RRM"/>
    <property type="match status" value="2"/>
</dbReference>
<keyword evidence="3" id="KW-0934">Plastid</keyword>
<evidence type="ECO:0000256" key="6">
    <source>
        <dbReference type="ARBA" id="ARBA00022884"/>
    </source>
</evidence>
<dbReference type="Proteomes" id="UP001605036">
    <property type="component" value="Unassembled WGS sequence"/>
</dbReference>
<evidence type="ECO:0000313" key="12">
    <source>
        <dbReference type="Proteomes" id="UP001605036"/>
    </source>
</evidence>
<dbReference type="SMART" id="SM00361">
    <property type="entry name" value="RRM_1"/>
    <property type="match status" value="2"/>
</dbReference>
<dbReference type="InterPro" id="IPR035979">
    <property type="entry name" value="RBD_domain_sf"/>
</dbReference>
<feature type="region of interest" description="Disordered" evidence="9">
    <location>
        <begin position="173"/>
        <end position="200"/>
    </location>
</feature>
<dbReference type="InterPro" id="IPR050502">
    <property type="entry name" value="Euk_RNA-bind_prot"/>
</dbReference>
<dbReference type="GO" id="GO:0009507">
    <property type="term" value="C:chloroplast"/>
    <property type="evidence" value="ECO:0007669"/>
    <property type="project" value="UniProtKB-SubCell"/>
</dbReference>
<dbReference type="InterPro" id="IPR048289">
    <property type="entry name" value="RRM2_NsCP33-like"/>
</dbReference>
<comment type="subcellular location">
    <subcellularLocation>
        <location evidence="1">Plastid</location>
        <location evidence="1">Chloroplast</location>
    </subcellularLocation>
</comment>
<dbReference type="GO" id="GO:0003723">
    <property type="term" value="F:RNA binding"/>
    <property type="evidence" value="ECO:0007669"/>
    <property type="project" value="UniProtKB-UniRule"/>
</dbReference>
<dbReference type="Pfam" id="PF00076">
    <property type="entry name" value="RRM_1"/>
    <property type="match status" value="2"/>
</dbReference>
<name>A0ABD1Z5W9_9MARC</name>
<evidence type="ECO:0000256" key="7">
    <source>
        <dbReference type="ARBA" id="ARBA00023274"/>
    </source>
</evidence>
<comment type="caution">
    <text evidence="11">The sequence shown here is derived from an EMBL/GenBank/DDBJ whole genome shotgun (WGS) entry which is preliminary data.</text>
</comment>
<keyword evidence="12" id="KW-1185">Reference proteome</keyword>
<dbReference type="InterPro" id="IPR000504">
    <property type="entry name" value="RRM_dom"/>
</dbReference>
<evidence type="ECO:0000256" key="2">
    <source>
        <dbReference type="ARBA" id="ARBA00022528"/>
    </source>
</evidence>
<evidence type="ECO:0000256" key="5">
    <source>
        <dbReference type="ARBA" id="ARBA00022737"/>
    </source>
</evidence>
<keyword evidence="7" id="KW-0687">Ribonucleoprotein</keyword>
<dbReference type="SMART" id="SM00360">
    <property type="entry name" value="RRM"/>
    <property type="match status" value="2"/>
</dbReference>
<dbReference type="InterPro" id="IPR012677">
    <property type="entry name" value="Nucleotide-bd_a/b_plait_sf"/>
</dbReference>
<evidence type="ECO:0000256" key="3">
    <source>
        <dbReference type="ARBA" id="ARBA00022640"/>
    </source>
</evidence>
<evidence type="ECO:0000256" key="4">
    <source>
        <dbReference type="ARBA" id="ARBA00022664"/>
    </source>
</evidence>